<gene>
    <name evidence="3" type="ORF">AACH06_05590</name>
</gene>
<proteinExistence type="predicted"/>
<keyword evidence="4" id="KW-1185">Reference proteome</keyword>
<reference evidence="3 4" key="1">
    <citation type="submission" date="2024-04" db="EMBL/GenBank/DDBJ databases">
        <title>Novel species of the genus Ideonella isolated from streams.</title>
        <authorList>
            <person name="Lu H."/>
        </authorList>
    </citation>
    <scope>NUCLEOTIDE SEQUENCE [LARGE SCALE GENOMIC DNA]</scope>
    <source>
        <strain evidence="3 4">DXS29W</strain>
    </source>
</reference>
<evidence type="ECO:0000256" key="1">
    <source>
        <dbReference type="SAM" id="MobiDB-lite"/>
    </source>
</evidence>
<dbReference type="EMBL" id="JBBUTG010000002">
    <property type="protein sequence ID" value="MEK8030290.1"/>
    <property type="molecule type" value="Genomic_DNA"/>
</dbReference>
<feature type="transmembrane region" description="Helical" evidence="2">
    <location>
        <begin position="53"/>
        <end position="72"/>
    </location>
</feature>
<sequence>MDHPNFTPTRPVHPHRDDGSLDNALWQPPSAVNGAISAAAQQWGSATSNAKRVVPAVVIGVAVVALVVGMNYKFKHKDHVTTLAQGQAVETVIDEAPPAAGPAPTPAPEPSAVAAPPPEAAPPQTTEALTAPVSKPRVEAPAPRVEAPAPRVPTPPPPRAVVRKEEASTAPAVPPAAMPSVPAAPAIQPESGAIPAPAMPPAAQPDTAPQTPPTTPATQPEPAPSN</sequence>
<feature type="region of interest" description="Disordered" evidence="1">
    <location>
        <begin position="1"/>
        <end position="28"/>
    </location>
</feature>
<organism evidence="3 4">
    <name type="scientific">Ideonella lacteola</name>
    <dbReference type="NCBI Taxonomy" id="2984193"/>
    <lineage>
        <taxon>Bacteria</taxon>
        <taxon>Pseudomonadati</taxon>
        <taxon>Pseudomonadota</taxon>
        <taxon>Betaproteobacteria</taxon>
        <taxon>Burkholderiales</taxon>
        <taxon>Sphaerotilaceae</taxon>
        <taxon>Ideonella</taxon>
    </lineage>
</organism>
<keyword evidence="2" id="KW-0812">Transmembrane</keyword>
<keyword evidence="2" id="KW-1133">Transmembrane helix</keyword>
<accession>A0ABU9BNR3</accession>
<evidence type="ECO:0000313" key="3">
    <source>
        <dbReference type="EMBL" id="MEK8030290.1"/>
    </source>
</evidence>
<keyword evidence="2" id="KW-0472">Membrane</keyword>
<feature type="compositionally biased region" description="Pro residues" evidence="1">
    <location>
        <begin position="210"/>
        <end position="226"/>
    </location>
</feature>
<feature type="compositionally biased region" description="Low complexity" evidence="1">
    <location>
        <begin position="139"/>
        <end position="149"/>
    </location>
</feature>
<dbReference type="Proteomes" id="UP001371218">
    <property type="component" value="Unassembled WGS sequence"/>
</dbReference>
<dbReference type="RefSeq" id="WP_341424638.1">
    <property type="nucleotide sequence ID" value="NZ_JBBUTG010000002.1"/>
</dbReference>
<evidence type="ECO:0000313" key="4">
    <source>
        <dbReference type="Proteomes" id="UP001371218"/>
    </source>
</evidence>
<comment type="caution">
    <text evidence="3">The sequence shown here is derived from an EMBL/GenBank/DDBJ whole genome shotgun (WGS) entry which is preliminary data.</text>
</comment>
<evidence type="ECO:0000256" key="2">
    <source>
        <dbReference type="SAM" id="Phobius"/>
    </source>
</evidence>
<feature type="region of interest" description="Disordered" evidence="1">
    <location>
        <begin position="96"/>
        <end position="226"/>
    </location>
</feature>
<name>A0ABU9BNR3_9BURK</name>
<feature type="compositionally biased region" description="Low complexity" evidence="1">
    <location>
        <begin position="122"/>
        <end position="132"/>
    </location>
</feature>
<feature type="compositionally biased region" description="Pro residues" evidence="1">
    <location>
        <begin position="99"/>
        <end position="121"/>
    </location>
</feature>
<protein>
    <submittedName>
        <fullName evidence="3">Uncharacterized protein</fullName>
    </submittedName>
</protein>
<feature type="compositionally biased region" description="Pro residues" evidence="1">
    <location>
        <begin position="150"/>
        <end position="159"/>
    </location>
</feature>